<sequence length="275" mass="31635">MYIGTKAAALLGLTPSDVTILKAISSKESAIPDIASRTGVPRTSLYYMLSTLERRSLVSNYERRGKKYWKTSSVEELRTRYTSLFNGFDSLKDDRIVKEMSRETTVTFYRGNSNVINVLREISDLPLKSRFYGIQPEASIIQAVTRNDIKEIIRFNRKINSKKLIVEGIIHEKGTDSMIKVLPTRIGIELLKSFSNRSADTVKLPDNYLNKTKSEIYLYNNKIAIVNWSEEFAVIIQNKDVFDLLKEMFNSTKYLLERYDQNEKIARKLVDFGSV</sequence>
<dbReference type="Pfam" id="PF09339">
    <property type="entry name" value="HTH_IclR"/>
    <property type="match status" value="1"/>
</dbReference>
<dbReference type="InterPro" id="IPR005471">
    <property type="entry name" value="Tscrpt_reg_IclR_N"/>
</dbReference>
<feature type="domain" description="HTH iclR-type" evidence="1">
    <location>
        <begin position="19"/>
        <end position="58"/>
    </location>
</feature>
<dbReference type="AlphaFoldDB" id="A0A1G2N0X4"/>
<dbReference type="GO" id="GO:0006355">
    <property type="term" value="P:regulation of DNA-templated transcription"/>
    <property type="evidence" value="ECO:0007669"/>
    <property type="project" value="InterPro"/>
</dbReference>
<evidence type="ECO:0000313" key="2">
    <source>
        <dbReference type="EMBL" id="OHA28982.1"/>
    </source>
</evidence>
<dbReference type="Proteomes" id="UP000178089">
    <property type="component" value="Unassembled WGS sequence"/>
</dbReference>
<evidence type="ECO:0000313" key="3">
    <source>
        <dbReference type="Proteomes" id="UP000178089"/>
    </source>
</evidence>
<proteinExistence type="predicted"/>
<dbReference type="InterPro" id="IPR011991">
    <property type="entry name" value="ArsR-like_HTH"/>
</dbReference>
<dbReference type="Gene3D" id="1.10.10.10">
    <property type="entry name" value="Winged helix-like DNA-binding domain superfamily/Winged helix DNA-binding domain"/>
    <property type="match status" value="1"/>
</dbReference>
<name>A0A1G2N0X4_9BACT</name>
<comment type="caution">
    <text evidence="2">The sequence shown here is derived from an EMBL/GenBank/DDBJ whole genome shotgun (WGS) entry which is preliminary data.</text>
</comment>
<dbReference type="EMBL" id="MHRT01000006">
    <property type="protein sequence ID" value="OHA28982.1"/>
    <property type="molecule type" value="Genomic_DNA"/>
</dbReference>
<dbReference type="SUPFAM" id="SSF46785">
    <property type="entry name" value="Winged helix' DNA-binding domain"/>
    <property type="match status" value="1"/>
</dbReference>
<dbReference type="InterPro" id="IPR036388">
    <property type="entry name" value="WH-like_DNA-bd_sf"/>
</dbReference>
<reference evidence="2 3" key="1">
    <citation type="journal article" date="2016" name="Nat. Commun.">
        <title>Thousands of microbial genomes shed light on interconnected biogeochemical processes in an aquifer system.</title>
        <authorList>
            <person name="Anantharaman K."/>
            <person name="Brown C.T."/>
            <person name="Hug L.A."/>
            <person name="Sharon I."/>
            <person name="Castelle C.J."/>
            <person name="Probst A.J."/>
            <person name="Thomas B.C."/>
            <person name="Singh A."/>
            <person name="Wilkins M.J."/>
            <person name="Karaoz U."/>
            <person name="Brodie E.L."/>
            <person name="Williams K.H."/>
            <person name="Hubbard S.S."/>
            <person name="Banfield J.F."/>
        </authorList>
    </citation>
    <scope>NUCLEOTIDE SEQUENCE [LARGE SCALE GENOMIC DNA]</scope>
</reference>
<dbReference type="GO" id="GO:0003677">
    <property type="term" value="F:DNA binding"/>
    <property type="evidence" value="ECO:0007669"/>
    <property type="project" value="InterPro"/>
</dbReference>
<gene>
    <name evidence="2" type="ORF">A3F51_01805</name>
</gene>
<dbReference type="InterPro" id="IPR036390">
    <property type="entry name" value="WH_DNA-bd_sf"/>
</dbReference>
<dbReference type="CDD" id="cd00090">
    <property type="entry name" value="HTH_ARSR"/>
    <property type="match status" value="1"/>
</dbReference>
<evidence type="ECO:0000259" key="1">
    <source>
        <dbReference type="Pfam" id="PF09339"/>
    </source>
</evidence>
<organism evidence="2 3">
    <name type="scientific">Candidatus Taylorbacteria bacterium RIFCSPHIGHO2_12_FULL_45_16</name>
    <dbReference type="NCBI Taxonomy" id="1802315"/>
    <lineage>
        <taxon>Bacteria</taxon>
        <taxon>Candidatus Tayloriibacteriota</taxon>
    </lineage>
</organism>
<accession>A0A1G2N0X4</accession>
<protein>
    <recommendedName>
        <fullName evidence="1">HTH iclR-type domain-containing protein</fullName>
    </recommendedName>
</protein>